<accession>A0AAD9PDY2</accession>
<name>A0AAD9PDY2_RIDPI</name>
<comment type="caution">
    <text evidence="2">The sequence shown here is derived from an EMBL/GenBank/DDBJ whole genome shotgun (WGS) entry which is preliminary data.</text>
</comment>
<gene>
    <name evidence="2" type="ORF">NP493_19g06000</name>
</gene>
<keyword evidence="1" id="KW-1133">Transmembrane helix</keyword>
<protein>
    <submittedName>
        <fullName evidence="2">Uncharacterized protein</fullName>
    </submittedName>
</protein>
<organism evidence="2 3">
    <name type="scientific">Ridgeia piscesae</name>
    <name type="common">Tubeworm</name>
    <dbReference type="NCBI Taxonomy" id="27915"/>
    <lineage>
        <taxon>Eukaryota</taxon>
        <taxon>Metazoa</taxon>
        <taxon>Spiralia</taxon>
        <taxon>Lophotrochozoa</taxon>
        <taxon>Annelida</taxon>
        <taxon>Polychaeta</taxon>
        <taxon>Sedentaria</taxon>
        <taxon>Canalipalpata</taxon>
        <taxon>Sabellida</taxon>
        <taxon>Siboglinidae</taxon>
        <taxon>Ridgeia</taxon>
    </lineage>
</organism>
<evidence type="ECO:0000313" key="3">
    <source>
        <dbReference type="Proteomes" id="UP001209878"/>
    </source>
</evidence>
<reference evidence="2" key="1">
    <citation type="journal article" date="2023" name="Mol. Biol. Evol.">
        <title>Third-Generation Sequencing Reveals the Adaptive Role of the Epigenome in Three Deep-Sea Polychaetes.</title>
        <authorList>
            <person name="Perez M."/>
            <person name="Aroh O."/>
            <person name="Sun Y."/>
            <person name="Lan Y."/>
            <person name="Juniper S.K."/>
            <person name="Young C.R."/>
            <person name="Angers B."/>
            <person name="Qian P.Y."/>
        </authorList>
    </citation>
    <scope>NUCLEOTIDE SEQUENCE</scope>
    <source>
        <strain evidence="2">R07B-5</strain>
    </source>
</reference>
<dbReference type="EMBL" id="JAODUO010000019">
    <property type="protein sequence ID" value="KAK2192963.1"/>
    <property type="molecule type" value="Genomic_DNA"/>
</dbReference>
<evidence type="ECO:0000256" key="1">
    <source>
        <dbReference type="SAM" id="Phobius"/>
    </source>
</evidence>
<keyword evidence="1" id="KW-0812">Transmembrane</keyword>
<proteinExistence type="predicted"/>
<evidence type="ECO:0000313" key="2">
    <source>
        <dbReference type="EMBL" id="KAK2192963.1"/>
    </source>
</evidence>
<dbReference type="AlphaFoldDB" id="A0AAD9PDY2"/>
<dbReference type="Proteomes" id="UP001209878">
    <property type="component" value="Unassembled WGS sequence"/>
</dbReference>
<feature type="transmembrane region" description="Helical" evidence="1">
    <location>
        <begin position="91"/>
        <end position="112"/>
    </location>
</feature>
<sequence length="115" mass="13247">MNKQHVLVCAYAHVCQFLCVRLVKLSKLHKRHNYLEQSVCVSLVTYISWTSTRCMCRNHACTFNIVLGNTCSCYENIMCNTRDVFINISQILELCFASVFAIVFISYLNLIAKLL</sequence>
<keyword evidence="3" id="KW-1185">Reference proteome</keyword>
<keyword evidence="1" id="KW-0472">Membrane</keyword>